<comment type="caution">
    <text evidence="1">The sequence shown here is derived from an EMBL/GenBank/DDBJ whole genome shotgun (WGS) entry which is preliminary data.</text>
</comment>
<keyword evidence="1" id="KW-0808">Transferase</keyword>
<organism evidence="1 2">
    <name type="scientific">Algoriphagus antarcticus</name>
    <dbReference type="NCBI Taxonomy" id="238540"/>
    <lineage>
        <taxon>Bacteria</taxon>
        <taxon>Pseudomonadati</taxon>
        <taxon>Bacteroidota</taxon>
        <taxon>Cytophagia</taxon>
        <taxon>Cytophagales</taxon>
        <taxon>Cyclobacteriaceae</taxon>
        <taxon>Algoriphagus</taxon>
    </lineage>
</organism>
<dbReference type="Gene3D" id="3.10.450.620">
    <property type="entry name" value="JHP933, nucleotidyltransferase-like core domain"/>
    <property type="match status" value="1"/>
</dbReference>
<sequence length="342" mass="39052">MIYALHLLERLKSNGLDFVFKGGTSLVLLLETGNRFSIDIDIISKTDRKELERILQEVVDSSNFTAVELDEHRSYMTGVPKAHYKFKFDSNKQGSGTILLDILIKDSIYPELIEKPVITKWIQTDMETMVSMPSIDSITGDKLTAFAPNTIGIPYFKGKDNQPFSMEICKQLFDLSQLFEKIHNMEVMAASFHVFAKHEIAYRKNGNTETELTPENVLQDTIDTCIILAKRDRGNDNEKAKLKELQKGIIAFGTGFLMAGNFRIDDAVPASARIAYLAAKIMVNDLSPITYYKDQDIKDFIIEDQDWNFLMRLKKQPDKSSFFYWFKTVTLLTANKNNHGNE</sequence>
<dbReference type="Pfam" id="PF08843">
    <property type="entry name" value="AbiEii"/>
    <property type="match status" value="1"/>
</dbReference>
<gene>
    <name evidence="1" type="ORF">C8N25_12244</name>
</gene>
<keyword evidence="2" id="KW-1185">Reference proteome</keyword>
<evidence type="ECO:0000313" key="1">
    <source>
        <dbReference type="EMBL" id="REG82298.1"/>
    </source>
</evidence>
<dbReference type="AlphaFoldDB" id="A0A3E0DHT8"/>
<proteinExistence type="predicted"/>
<evidence type="ECO:0000313" key="2">
    <source>
        <dbReference type="Proteomes" id="UP000256405"/>
    </source>
</evidence>
<dbReference type="GO" id="GO:0016740">
    <property type="term" value="F:transferase activity"/>
    <property type="evidence" value="ECO:0007669"/>
    <property type="project" value="UniProtKB-KW"/>
</dbReference>
<accession>A0A3E0DHT8</accession>
<protein>
    <submittedName>
        <fullName evidence="1">Nucleotidyltransferase AbiEii toxin of type IV toxin-antitoxin system</fullName>
    </submittedName>
</protein>
<dbReference type="RefSeq" id="WP_205635891.1">
    <property type="nucleotide sequence ID" value="NZ_MSSW01000067.1"/>
</dbReference>
<dbReference type="Proteomes" id="UP000256405">
    <property type="component" value="Unassembled WGS sequence"/>
</dbReference>
<name>A0A3E0DHT8_9BACT</name>
<reference evidence="1 2" key="1">
    <citation type="submission" date="2018-08" db="EMBL/GenBank/DDBJ databases">
        <title>Genomic Encyclopedia of Archaeal and Bacterial Type Strains, Phase II (KMG-II): from individual species to whole genera.</title>
        <authorList>
            <person name="Goeker M."/>
        </authorList>
    </citation>
    <scope>NUCLEOTIDE SEQUENCE [LARGE SCALE GENOMIC DNA]</scope>
    <source>
        <strain evidence="1 2">DSM 15986</strain>
    </source>
</reference>
<dbReference type="EMBL" id="QUNF01000022">
    <property type="protein sequence ID" value="REG82298.1"/>
    <property type="molecule type" value="Genomic_DNA"/>
</dbReference>
<dbReference type="InterPro" id="IPR014942">
    <property type="entry name" value="AbiEii"/>
</dbReference>